<comment type="caution">
    <text evidence="3">The sequence shown here is derived from an EMBL/GenBank/DDBJ whole genome shotgun (WGS) entry which is preliminary data.</text>
</comment>
<dbReference type="AlphaFoldDB" id="A0A316I658"/>
<evidence type="ECO:0000313" key="4">
    <source>
        <dbReference type="Proteomes" id="UP000246005"/>
    </source>
</evidence>
<dbReference type="RefSeq" id="WP_109636423.1">
    <property type="nucleotide sequence ID" value="NZ_QGHB01000003.1"/>
</dbReference>
<comment type="similarity">
    <text evidence="1">Belongs to the YciI family.</text>
</comment>
<dbReference type="InterPro" id="IPR005545">
    <property type="entry name" value="YCII"/>
</dbReference>
<accession>A0A316I658</accession>
<dbReference type="EMBL" id="QGHB01000003">
    <property type="protein sequence ID" value="PWK88453.1"/>
    <property type="molecule type" value="Genomic_DNA"/>
</dbReference>
<organism evidence="3 4">
    <name type="scientific">Lentzea atacamensis</name>
    <dbReference type="NCBI Taxonomy" id="531938"/>
    <lineage>
        <taxon>Bacteria</taxon>
        <taxon>Bacillati</taxon>
        <taxon>Actinomycetota</taxon>
        <taxon>Actinomycetes</taxon>
        <taxon>Pseudonocardiales</taxon>
        <taxon>Pseudonocardiaceae</taxon>
        <taxon>Lentzea</taxon>
    </lineage>
</organism>
<dbReference type="SUPFAM" id="SSF54909">
    <property type="entry name" value="Dimeric alpha+beta barrel"/>
    <property type="match status" value="1"/>
</dbReference>
<feature type="domain" description="YCII-related" evidence="2">
    <location>
        <begin position="1"/>
        <end position="109"/>
    </location>
</feature>
<protein>
    <recommendedName>
        <fullName evidence="2">YCII-related domain-containing protein</fullName>
    </recommendedName>
</protein>
<evidence type="ECO:0000256" key="1">
    <source>
        <dbReference type="ARBA" id="ARBA00007689"/>
    </source>
</evidence>
<dbReference type="InterPro" id="IPR011008">
    <property type="entry name" value="Dimeric_a/b-barrel"/>
</dbReference>
<reference evidence="3 4" key="1">
    <citation type="submission" date="2018-05" db="EMBL/GenBank/DDBJ databases">
        <title>Genomic Encyclopedia of Type Strains, Phase IV (KMG-IV): sequencing the most valuable type-strain genomes for metagenomic binning, comparative biology and taxonomic classification.</title>
        <authorList>
            <person name="Goeker M."/>
        </authorList>
    </citation>
    <scope>NUCLEOTIDE SEQUENCE [LARGE SCALE GENOMIC DNA]</scope>
    <source>
        <strain evidence="3 4">DSM 45480</strain>
    </source>
</reference>
<dbReference type="Gene3D" id="3.30.70.1060">
    <property type="entry name" value="Dimeric alpha+beta barrel"/>
    <property type="match status" value="1"/>
</dbReference>
<dbReference type="Proteomes" id="UP000246005">
    <property type="component" value="Unassembled WGS sequence"/>
</dbReference>
<proteinExistence type="inferred from homology"/>
<evidence type="ECO:0000313" key="3">
    <source>
        <dbReference type="EMBL" id="PWK88453.1"/>
    </source>
</evidence>
<gene>
    <name evidence="3" type="ORF">C8D88_103649</name>
</gene>
<evidence type="ECO:0000259" key="2">
    <source>
        <dbReference type="Pfam" id="PF03795"/>
    </source>
</evidence>
<name>A0A316I658_9PSEU</name>
<sequence>MRFLLMHRVPEDADAAWKASPELHRRMNEFVDKLNANGVFLGGEGVHKPSKGAAVRRRGAEIKSTDGPFAEAKEVIGGFMIINAKDLAEAKAVAEEYITCFAGVEEMSVEVRQVVEADEIPELLA</sequence>
<dbReference type="Pfam" id="PF03795">
    <property type="entry name" value="YCII"/>
    <property type="match status" value="1"/>
</dbReference>
<dbReference type="PANTHER" id="PTHR35174">
    <property type="entry name" value="BLL7171 PROTEIN-RELATED"/>
    <property type="match status" value="1"/>
</dbReference>